<protein>
    <recommendedName>
        <fullName evidence="2">Tetratricopeptide repeat protein</fullName>
    </recommendedName>
</protein>
<dbReference type="EMBL" id="UINC01097479">
    <property type="protein sequence ID" value="SVC55214.1"/>
    <property type="molecule type" value="Genomic_DNA"/>
</dbReference>
<reference evidence="1" key="1">
    <citation type="submission" date="2018-05" db="EMBL/GenBank/DDBJ databases">
        <authorList>
            <person name="Lanie J.A."/>
            <person name="Ng W.-L."/>
            <person name="Kazmierczak K.M."/>
            <person name="Andrzejewski T.M."/>
            <person name="Davidsen T.M."/>
            <person name="Wayne K.J."/>
            <person name="Tettelin H."/>
            <person name="Glass J.I."/>
            <person name="Rusch D."/>
            <person name="Podicherti R."/>
            <person name="Tsui H.-C.T."/>
            <person name="Winkler M.E."/>
        </authorList>
    </citation>
    <scope>NUCLEOTIDE SEQUENCE</scope>
</reference>
<organism evidence="1">
    <name type="scientific">marine metagenome</name>
    <dbReference type="NCBI Taxonomy" id="408172"/>
    <lineage>
        <taxon>unclassified sequences</taxon>
        <taxon>metagenomes</taxon>
        <taxon>ecological metagenomes</taxon>
    </lineage>
</organism>
<accession>A0A382N1Y4</accession>
<evidence type="ECO:0000313" key="1">
    <source>
        <dbReference type="EMBL" id="SVC55214.1"/>
    </source>
</evidence>
<gene>
    <name evidence="1" type="ORF">METZ01_LOCUS308068</name>
</gene>
<feature type="non-terminal residue" evidence="1">
    <location>
        <position position="101"/>
    </location>
</feature>
<evidence type="ECO:0008006" key="2">
    <source>
        <dbReference type="Google" id="ProtNLM"/>
    </source>
</evidence>
<dbReference type="AlphaFoldDB" id="A0A382N1Y4"/>
<proteinExistence type="predicted"/>
<name>A0A382N1Y4_9ZZZZ</name>
<sequence length="101" mass="11516">MLRFFKSILYLTLMLFVYNCGTKVSNTKIPVSTKSAVADNLLQEAMQLNSISKWHEAKEKLLKAIEIDENFGFAYMVLSTFGTNTVTETDTYYEKALSLKD</sequence>